<dbReference type="InterPro" id="IPR013736">
    <property type="entry name" value="Xaa-Pro_dipept_C"/>
</dbReference>
<evidence type="ECO:0000256" key="3">
    <source>
        <dbReference type="ARBA" id="ARBA00022741"/>
    </source>
</evidence>
<dbReference type="InterPro" id="IPR029058">
    <property type="entry name" value="AB_hydrolase_fold"/>
</dbReference>
<dbReference type="eggNOG" id="COG2936">
    <property type="taxonomic scope" value="Bacteria"/>
</dbReference>
<dbReference type="eggNOG" id="COG1131">
    <property type="taxonomic scope" value="Bacteria"/>
</dbReference>
<keyword evidence="4" id="KW-0378">Hydrolase</keyword>
<keyword evidence="10" id="KW-1185">Reference proteome</keyword>
<evidence type="ECO:0000256" key="2">
    <source>
        <dbReference type="ARBA" id="ARBA00022448"/>
    </source>
</evidence>
<dbReference type="STRING" id="68170.GCA_000974445_03491"/>
<dbReference type="PANTHER" id="PTHR43335:SF4">
    <property type="entry name" value="ABC TRANSPORTER, ATP-BINDING PROTEIN"/>
    <property type="match status" value="1"/>
</dbReference>
<evidence type="ECO:0000256" key="1">
    <source>
        <dbReference type="ARBA" id="ARBA00005417"/>
    </source>
</evidence>
<keyword evidence="7" id="KW-0812">Transmembrane</keyword>
<comment type="similarity">
    <text evidence="1">Belongs to the ABC transporter superfamily.</text>
</comment>
<evidence type="ECO:0000256" key="4">
    <source>
        <dbReference type="ARBA" id="ARBA00022801"/>
    </source>
</evidence>
<dbReference type="GO" id="GO:0016887">
    <property type="term" value="F:ATP hydrolysis activity"/>
    <property type="evidence" value="ECO:0007669"/>
    <property type="project" value="InterPro"/>
</dbReference>
<dbReference type="InterPro" id="IPR017871">
    <property type="entry name" value="ABC_transporter-like_CS"/>
</dbReference>
<dbReference type="PROSITE" id="PS00211">
    <property type="entry name" value="ABC_TRANSPORTER_1"/>
    <property type="match status" value="1"/>
</dbReference>
<keyword evidence="7" id="KW-1133">Transmembrane helix</keyword>
<evidence type="ECO:0000313" key="10">
    <source>
        <dbReference type="Proteomes" id="UP000033393"/>
    </source>
</evidence>
<evidence type="ECO:0000259" key="8">
    <source>
        <dbReference type="PROSITE" id="PS50893"/>
    </source>
</evidence>
<evidence type="ECO:0000256" key="6">
    <source>
        <dbReference type="SAM" id="MobiDB-lite"/>
    </source>
</evidence>
<dbReference type="Gene3D" id="2.60.120.260">
    <property type="entry name" value="Galactose-binding domain-like"/>
    <property type="match status" value="1"/>
</dbReference>
<dbReference type="InterPro" id="IPR008979">
    <property type="entry name" value="Galactose-bd-like_sf"/>
</dbReference>
<keyword evidence="5 9" id="KW-0067">ATP-binding</keyword>
<dbReference type="InterPro" id="IPR003593">
    <property type="entry name" value="AAA+_ATPase"/>
</dbReference>
<keyword evidence="7" id="KW-0472">Membrane</keyword>
<proteinExistence type="inferred from homology"/>
<dbReference type="SUPFAM" id="SSF49785">
    <property type="entry name" value="Galactose-binding domain-like"/>
    <property type="match status" value="1"/>
</dbReference>
<organism evidence="9 10">
    <name type="scientific">Lentzea aerocolonigenes</name>
    <name type="common">Lechevalieria aerocolonigenes</name>
    <name type="synonym">Saccharothrix aerocolonigenes</name>
    <dbReference type="NCBI Taxonomy" id="68170"/>
    <lineage>
        <taxon>Bacteria</taxon>
        <taxon>Bacillati</taxon>
        <taxon>Actinomycetota</taxon>
        <taxon>Actinomycetes</taxon>
        <taxon>Pseudonocardiales</taxon>
        <taxon>Pseudonocardiaceae</taxon>
        <taxon>Lentzea</taxon>
    </lineage>
</organism>
<dbReference type="Pfam" id="PF08530">
    <property type="entry name" value="PepX_C"/>
    <property type="match status" value="1"/>
</dbReference>
<name>A0A0F0H698_LENAE</name>
<evidence type="ECO:0000256" key="5">
    <source>
        <dbReference type="ARBA" id="ARBA00022840"/>
    </source>
</evidence>
<evidence type="ECO:0000313" key="9">
    <source>
        <dbReference type="EMBL" id="KJK49847.1"/>
    </source>
</evidence>
<accession>A0A0F0H698</accession>
<dbReference type="SUPFAM" id="SSF53474">
    <property type="entry name" value="alpha/beta-Hydrolases"/>
    <property type="match status" value="1"/>
</dbReference>
<dbReference type="OrthoDB" id="9804819at2"/>
<dbReference type="Gene3D" id="3.40.50.1820">
    <property type="entry name" value="alpha/beta hydrolase"/>
    <property type="match status" value="2"/>
</dbReference>
<dbReference type="RefSeq" id="WP_045311650.1">
    <property type="nucleotide sequence ID" value="NZ_JYJG01000071.1"/>
</dbReference>
<dbReference type="AlphaFoldDB" id="A0A0F0H698"/>
<comment type="caution">
    <text evidence="9">The sequence shown here is derived from an EMBL/GenBank/DDBJ whole genome shotgun (WGS) entry which is preliminary data.</text>
</comment>
<dbReference type="Gene3D" id="3.40.50.300">
    <property type="entry name" value="P-loop containing nucleotide triphosphate hydrolases"/>
    <property type="match status" value="1"/>
</dbReference>
<dbReference type="PROSITE" id="PS50893">
    <property type="entry name" value="ABC_TRANSPORTER_2"/>
    <property type="match status" value="1"/>
</dbReference>
<reference evidence="9 10" key="1">
    <citation type="submission" date="2015-02" db="EMBL/GenBank/DDBJ databases">
        <authorList>
            <person name="Ju K.-S."/>
            <person name="Doroghazi J.R."/>
            <person name="Metcalf W."/>
        </authorList>
    </citation>
    <scope>NUCLEOTIDE SEQUENCE [LARGE SCALE GENOMIC DNA]</scope>
    <source>
        <strain evidence="9 10">NRRL B-16140</strain>
    </source>
</reference>
<dbReference type="Proteomes" id="UP000033393">
    <property type="component" value="Unassembled WGS sequence"/>
</dbReference>
<dbReference type="SUPFAM" id="SSF52540">
    <property type="entry name" value="P-loop containing nucleoside triphosphate hydrolases"/>
    <property type="match status" value="1"/>
</dbReference>
<dbReference type="SMART" id="SM00939">
    <property type="entry name" value="PepX_C"/>
    <property type="match status" value="1"/>
</dbReference>
<feature type="compositionally biased region" description="Polar residues" evidence="6">
    <location>
        <begin position="246"/>
        <end position="257"/>
    </location>
</feature>
<dbReference type="Pfam" id="PF02129">
    <property type="entry name" value="Peptidase_S15"/>
    <property type="match status" value="1"/>
</dbReference>
<dbReference type="EMBL" id="JYJG01000071">
    <property type="protein sequence ID" value="KJK49847.1"/>
    <property type="molecule type" value="Genomic_DNA"/>
</dbReference>
<dbReference type="InterPro" id="IPR000383">
    <property type="entry name" value="Xaa-Pro-like_dom"/>
</dbReference>
<sequence>MSRLSRLRGRWTIPALIVVLALVAGGVYFTRSGDDPVAVPYKEAKIDAPESPDSTQTVTIETRLYLPQQTPAPAIMLAHGFGGSLRSVHTQAEEFARRGFVVLTWSARGFGRSTGQIALNSIDREVRDAQKLLDFLGTRDEVQKDSAGDPRVGVTGASYGGALSLLLAGVDKRVDTIVPVITYNDLAQALLPNSASATPRADATPAATSFGEDGVFKRSWAGIFFSAGMTSIDLSSPTGDAPEMGQTESQQPAQQPGGNSGAAGQPPTPALGACGRFTPEVCAAYTEVATTGRASQQTLELLRKSSPVAVTDQIKQPTMLVQGEADTLFGLDQSDATARQIAAAGGKVKMVWYAGGHDGGNPGTSLRGEIADWMAFHLQGKGNDPGTGFEYTVQGAFRSSGTPSLRTVVAPSYPGLSGSATERKTVRLSGREQVAVNPAGGNPAAISNLPGLGSALSRSSAISSRLSIDLPGQAAVFTSDPLDSQLLLTGSSTVRLRVARGDQSSGEAILFAKLYDVSADGTRVLPGSVVAPFRVALPPDGSAAEVNVTLPPAVRPVESEHKLALVVSTTDQAFANAEQPAAYRISLASDSISVPVVPGRNVTTGFPVAALWGIVIALLVLIGAGIIAMFRRRLAHDSDPELSSVPLVISGLTKSYPGGLKAVRDLSFRVEHGQVLGLLGPNGAGKTTTLRMVMGLIHPSEGHIRVFGHKVTPGAPVLSRIGSFVEGSGFLPHLSGAANLRLYWAATGRPLEEAHVEEALEIAGLGDAVNRRVRTYSQGMRQRLAIAQAMLGLPDLLILDEPTNGLDPPQIHQMREVLRRYAAAGRTVLVSSHLLAEVEQTCSHVVVMHKGQLVAAGEVADIAAGGGEATFRVDSPSKAADVLRGLEGVHDVHEDEDAVHASMNGVPRAAALSALVAAGVAVDQAGPRRRLEDAFLELVGE</sequence>
<dbReference type="PANTHER" id="PTHR43335">
    <property type="entry name" value="ABC TRANSPORTER, ATP-BINDING PROTEIN"/>
    <property type="match status" value="1"/>
</dbReference>
<feature type="transmembrane region" description="Helical" evidence="7">
    <location>
        <begin position="12"/>
        <end position="30"/>
    </location>
</feature>
<feature type="domain" description="ABC transporter" evidence="8">
    <location>
        <begin position="647"/>
        <end position="875"/>
    </location>
</feature>
<dbReference type="InterPro" id="IPR027417">
    <property type="entry name" value="P-loop_NTPase"/>
</dbReference>
<keyword evidence="3" id="KW-0547">Nucleotide-binding</keyword>
<protein>
    <submittedName>
        <fullName evidence="9">ABC transporter ATP-binding protein</fullName>
    </submittedName>
</protein>
<feature type="region of interest" description="Disordered" evidence="6">
    <location>
        <begin position="234"/>
        <end position="272"/>
    </location>
</feature>
<dbReference type="PATRIC" id="fig|68170.10.peg.2098"/>
<keyword evidence="2" id="KW-0813">Transport</keyword>
<dbReference type="GO" id="GO:0008239">
    <property type="term" value="F:dipeptidyl-peptidase activity"/>
    <property type="evidence" value="ECO:0007669"/>
    <property type="project" value="InterPro"/>
</dbReference>
<feature type="transmembrane region" description="Helical" evidence="7">
    <location>
        <begin position="609"/>
        <end position="630"/>
    </location>
</feature>
<gene>
    <name evidence="9" type="ORF">UK23_12605</name>
</gene>
<dbReference type="GO" id="GO:0005524">
    <property type="term" value="F:ATP binding"/>
    <property type="evidence" value="ECO:0007669"/>
    <property type="project" value="UniProtKB-KW"/>
</dbReference>
<evidence type="ECO:0000256" key="7">
    <source>
        <dbReference type="SAM" id="Phobius"/>
    </source>
</evidence>
<dbReference type="SMART" id="SM00382">
    <property type="entry name" value="AAA"/>
    <property type="match status" value="1"/>
</dbReference>
<dbReference type="InterPro" id="IPR003439">
    <property type="entry name" value="ABC_transporter-like_ATP-bd"/>
</dbReference>
<dbReference type="Pfam" id="PF00005">
    <property type="entry name" value="ABC_tran"/>
    <property type="match status" value="1"/>
</dbReference>